<dbReference type="PROSITE" id="PS51257">
    <property type="entry name" value="PROKAR_LIPOPROTEIN"/>
    <property type="match status" value="1"/>
</dbReference>
<keyword evidence="1" id="KW-0812">Transmembrane</keyword>
<evidence type="ECO:0008006" key="6">
    <source>
        <dbReference type="Google" id="ProtNLM"/>
    </source>
</evidence>
<keyword evidence="5" id="KW-1185">Reference proteome</keyword>
<dbReference type="GeneID" id="20211267"/>
<dbReference type="KEGG" id="hro:HELRODRAFT_189435"/>
<protein>
    <recommendedName>
        <fullName evidence="6">TNFR-Cys domain-containing protein</fullName>
    </recommendedName>
</protein>
<dbReference type="AlphaFoldDB" id="T1FR20"/>
<proteinExistence type="predicted"/>
<feature type="signal peptide" evidence="2">
    <location>
        <begin position="1"/>
        <end position="27"/>
    </location>
</feature>
<gene>
    <name evidence="4" type="primary">20211267</name>
    <name evidence="3" type="ORF">HELRODRAFT_189435</name>
</gene>
<keyword evidence="1" id="KW-1133">Transmembrane helix</keyword>
<keyword evidence="2" id="KW-0732">Signal</keyword>
<name>T1FR20_HELRO</name>
<reference evidence="5" key="1">
    <citation type="submission" date="2012-12" db="EMBL/GenBank/DDBJ databases">
        <authorList>
            <person name="Hellsten U."/>
            <person name="Grimwood J."/>
            <person name="Chapman J.A."/>
            <person name="Shapiro H."/>
            <person name="Aerts A."/>
            <person name="Otillar R.P."/>
            <person name="Terry A.Y."/>
            <person name="Boore J.L."/>
            <person name="Simakov O."/>
            <person name="Marletaz F."/>
            <person name="Cho S.-J."/>
            <person name="Edsinger-Gonzales E."/>
            <person name="Havlak P."/>
            <person name="Kuo D.-H."/>
            <person name="Larsson T."/>
            <person name="Lv J."/>
            <person name="Arendt D."/>
            <person name="Savage R."/>
            <person name="Osoegawa K."/>
            <person name="de Jong P."/>
            <person name="Lindberg D.R."/>
            <person name="Seaver E.C."/>
            <person name="Weisblat D.A."/>
            <person name="Putnam N.H."/>
            <person name="Grigoriev I.V."/>
            <person name="Rokhsar D.S."/>
        </authorList>
    </citation>
    <scope>NUCLEOTIDE SEQUENCE</scope>
</reference>
<evidence type="ECO:0000313" key="3">
    <source>
        <dbReference type="EMBL" id="ESN94567.1"/>
    </source>
</evidence>
<feature type="chain" id="PRO_5010980905" description="TNFR-Cys domain-containing protein" evidence="2">
    <location>
        <begin position="28"/>
        <end position="359"/>
    </location>
</feature>
<dbReference type="CTD" id="20211267"/>
<reference evidence="4" key="3">
    <citation type="submission" date="2015-06" db="UniProtKB">
        <authorList>
            <consortium name="EnsemblMetazoa"/>
        </authorList>
    </citation>
    <scope>IDENTIFICATION</scope>
</reference>
<sequence>MADLKFFLKHLFFAVFAFVLVFVGCSAEENGCPEFCKGSRKLSKAEADMCGIWCPGKKEPMTDECLKTCLEKNPEGAALCELNCKISSSNKVEVAKVESSKKALGESPNKDISVDDAMSMVGTMMNVHSRINNMMDCMMDGLNHQMNYGWIGDFFKNRSPLDSSAKVNEGMKSADLNDLMKIEKLNEGTPTGNKMSGFERPVFHRFLIIKNIPFMSVVKEEEELNSLNKDKLMTGENKKKVYSMKVETEITMTSGSKFSVWLKNLLHNEKFRRFMWLMSWSILMTVCSIYLIILIIRIWTIRCASKEVVDMECENKYQHLIPLDEELFFIVNCQNVDEKKQLPTDAANVYVPIPYKSPN</sequence>
<evidence type="ECO:0000256" key="1">
    <source>
        <dbReference type="SAM" id="Phobius"/>
    </source>
</evidence>
<dbReference type="EMBL" id="KB097571">
    <property type="protein sequence ID" value="ESN94567.1"/>
    <property type="molecule type" value="Genomic_DNA"/>
</dbReference>
<evidence type="ECO:0000256" key="2">
    <source>
        <dbReference type="SAM" id="SignalP"/>
    </source>
</evidence>
<dbReference type="EMBL" id="AMQM01001661">
    <property type="status" value="NOT_ANNOTATED_CDS"/>
    <property type="molecule type" value="Genomic_DNA"/>
</dbReference>
<dbReference type="RefSeq" id="XP_009027617.1">
    <property type="nucleotide sequence ID" value="XM_009029369.1"/>
</dbReference>
<organism evidence="4 5">
    <name type="scientific">Helobdella robusta</name>
    <name type="common">Californian leech</name>
    <dbReference type="NCBI Taxonomy" id="6412"/>
    <lineage>
        <taxon>Eukaryota</taxon>
        <taxon>Metazoa</taxon>
        <taxon>Spiralia</taxon>
        <taxon>Lophotrochozoa</taxon>
        <taxon>Annelida</taxon>
        <taxon>Clitellata</taxon>
        <taxon>Hirudinea</taxon>
        <taxon>Rhynchobdellida</taxon>
        <taxon>Glossiphoniidae</taxon>
        <taxon>Helobdella</taxon>
    </lineage>
</organism>
<dbReference type="InParanoid" id="T1FR20"/>
<keyword evidence="1" id="KW-0472">Membrane</keyword>
<dbReference type="EnsemblMetazoa" id="HelroT189435">
    <property type="protein sequence ID" value="HelroP189435"/>
    <property type="gene ID" value="HelroG189435"/>
</dbReference>
<feature type="transmembrane region" description="Helical" evidence="1">
    <location>
        <begin position="274"/>
        <end position="296"/>
    </location>
</feature>
<dbReference type="HOGENOM" id="CLU_772289_0_0_1"/>
<dbReference type="Proteomes" id="UP000015101">
    <property type="component" value="Unassembled WGS sequence"/>
</dbReference>
<accession>T1FR20</accession>
<reference evidence="3 5" key="2">
    <citation type="journal article" date="2013" name="Nature">
        <title>Insights into bilaterian evolution from three spiralian genomes.</title>
        <authorList>
            <person name="Simakov O."/>
            <person name="Marletaz F."/>
            <person name="Cho S.J."/>
            <person name="Edsinger-Gonzales E."/>
            <person name="Havlak P."/>
            <person name="Hellsten U."/>
            <person name="Kuo D.H."/>
            <person name="Larsson T."/>
            <person name="Lv J."/>
            <person name="Arendt D."/>
            <person name="Savage R."/>
            <person name="Osoegawa K."/>
            <person name="de Jong P."/>
            <person name="Grimwood J."/>
            <person name="Chapman J.A."/>
            <person name="Shapiro H."/>
            <person name="Aerts A."/>
            <person name="Otillar R.P."/>
            <person name="Terry A.Y."/>
            <person name="Boore J.L."/>
            <person name="Grigoriev I.V."/>
            <person name="Lindberg D.R."/>
            <person name="Seaver E.C."/>
            <person name="Weisblat D.A."/>
            <person name="Putnam N.H."/>
            <person name="Rokhsar D.S."/>
        </authorList>
    </citation>
    <scope>NUCLEOTIDE SEQUENCE</scope>
</reference>
<evidence type="ECO:0000313" key="4">
    <source>
        <dbReference type="EnsemblMetazoa" id="HelroP189435"/>
    </source>
</evidence>
<evidence type="ECO:0000313" key="5">
    <source>
        <dbReference type="Proteomes" id="UP000015101"/>
    </source>
</evidence>